<organism evidence="1 2">
    <name type="scientific">Actinacidiphila cocklensis</name>
    <dbReference type="NCBI Taxonomy" id="887465"/>
    <lineage>
        <taxon>Bacteria</taxon>
        <taxon>Bacillati</taxon>
        <taxon>Actinomycetota</taxon>
        <taxon>Actinomycetes</taxon>
        <taxon>Kitasatosporales</taxon>
        <taxon>Streptomycetaceae</taxon>
        <taxon>Actinacidiphila</taxon>
    </lineage>
</organism>
<protein>
    <submittedName>
        <fullName evidence="1">Uncharacterized protein</fullName>
    </submittedName>
</protein>
<proteinExistence type="predicted"/>
<gene>
    <name evidence="1" type="ORF">SCOCK_850012</name>
</gene>
<accession>A0A9W4GXX8</accession>
<evidence type="ECO:0000313" key="2">
    <source>
        <dbReference type="Proteomes" id="UP001152519"/>
    </source>
</evidence>
<dbReference type="EMBL" id="CAJSLV010000120">
    <property type="protein sequence ID" value="CAG6399190.1"/>
    <property type="molecule type" value="Genomic_DNA"/>
</dbReference>
<name>A0A9W4GXX8_9ACTN</name>
<dbReference type="Proteomes" id="UP001152519">
    <property type="component" value="Unassembled WGS sequence"/>
</dbReference>
<comment type="caution">
    <text evidence="1">The sequence shown here is derived from an EMBL/GenBank/DDBJ whole genome shotgun (WGS) entry which is preliminary data.</text>
</comment>
<dbReference type="AlphaFoldDB" id="A0A9W4GXX8"/>
<sequence length="116" mass="12097">MATAWEGLLRIRALLLDGATDVPAPWERDRAVHAVALALEAGGCPASGHGGAGYAVTAGGQDGLPEIAWRGTPDRAAAAEALARCAELLGRCGWQCTEHRARDGAPFLLASPRRTR</sequence>
<reference evidence="1" key="1">
    <citation type="submission" date="2021-05" db="EMBL/GenBank/DDBJ databases">
        <authorList>
            <person name="Arsene-Ploetze F."/>
        </authorList>
    </citation>
    <scope>NUCLEOTIDE SEQUENCE</scope>
    <source>
        <strain evidence="1">DSM 42138</strain>
    </source>
</reference>
<evidence type="ECO:0000313" key="1">
    <source>
        <dbReference type="EMBL" id="CAG6399190.1"/>
    </source>
</evidence>
<keyword evidence="2" id="KW-1185">Reference proteome</keyword>